<dbReference type="Pfam" id="PF01408">
    <property type="entry name" value="GFO_IDH_MocA"/>
    <property type="match status" value="1"/>
</dbReference>
<dbReference type="EMBL" id="CADCTC010000121">
    <property type="protein sequence ID" value="CAA9247443.1"/>
    <property type="molecule type" value="Genomic_DNA"/>
</dbReference>
<dbReference type="InterPro" id="IPR055170">
    <property type="entry name" value="GFO_IDH_MocA-like_dom"/>
</dbReference>
<protein>
    <recommendedName>
        <fullName evidence="5">Oxidoreductase</fullName>
    </recommendedName>
</protein>
<dbReference type="SUPFAM" id="SSF51735">
    <property type="entry name" value="NAD(P)-binding Rossmann-fold domains"/>
    <property type="match status" value="1"/>
</dbReference>
<dbReference type="PANTHER" id="PTHR43818">
    <property type="entry name" value="BCDNA.GH03377"/>
    <property type="match status" value="1"/>
</dbReference>
<dbReference type="InterPro" id="IPR036291">
    <property type="entry name" value="NAD(P)-bd_dom_sf"/>
</dbReference>
<evidence type="ECO:0008006" key="5">
    <source>
        <dbReference type="Google" id="ProtNLM"/>
    </source>
</evidence>
<feature type="domain" description="Gfo/Idh/MocA-like oxidoreductase N-terminal" evidence="2">
    <location>
        <begin position="7"/>
        <end position="124"/>
    </location>
</feature>
<gene>
    <name evidence="4" type="ORF">AVDCRST_MAG77-2954</name>
</gene>
<reference evidence="4" key="1">
    <citation type="submission" date="2020-02" db="EMBL/GenBank/DDBJ databases">
        <authorList>
            <person name="Meier V. D."/>
        </authorList>
    </citation>
    <scope>NUCLEOTIDE SEQUENCE</scope>
    <source>
        <strain evidence="4">AVDCRST_MAG77</strain>
    </source>
</reference>
<dbReference type="Pfam" id="PF22725">
    <property type="entry name" value="GFO_IDH_MocA_C3"/>
    <property type="match status" value="1"/>
</dbReference>
<dbReference type="SUPFAM" id="SSF55347">
    <property type="entry name" value="Glyceraldehyde-3-phosphate dehydrogenase-like, C-terminal domain"/>
    <property type="match status" value="1"/>
</dbReference>
<dbReference type="Gene3D" id="3.40.50.720">
    <property type="entry name" value="NAD(P)-binding Rossmann-like Domain"/>
    <property type="match status" value="1"/>
</dbReference>
<dbReference type="InterPro" id="IPR050463">
    <property type="entry name" value="Gfo/Idh/MocA_oxidrdct_glycsds"/>
</dbReference>
<dbReference type="InterPro" id="IPR000683">
    <property type="entry name" value="Gfo/Idh/MocA-like_OxRdtase_N"/>
</dbReference>
<organism evidence="4">
    <name type="scientific">uncultured Chloroflexota bacterium</name>
    <dbReference type="NCBI Taxonomy" id="166587"/>
    <lineage>
        <taxon>Bacteria</taxon>
        <taxon>Bacillati</taxon>
        <taxon>Chloroflexota</taxon>
        <taxon>environmental samples</taxon>
    </lineage>
</organism>
<dbReference type="Gene3D" id="3.30.360.10">
    <property type="entry name" value="Dihydrodipicolinate Reductase, domain 2"/>
    <property type="match status" value="1"/>
</dbReference>
<evidence type="ECO:0000259" key="2">
    <source>
        <dbReference type="Pfam" id="PF01408"/>
    </source>
</evidence>
<name>A0A6J4IDP7_9CHLR</name>
<evidence type="ECO:0000313" key="4">
    <source>
        <dbReference type="EMBL" id="CAA9247443.1"/>
    </source>
</evidence>
<proteinExistence type="predicted"/>
<dbReference type="AlphaFoldDB" id="A0A6J4IDP7"/>
<dbReference type="GO" id="GO:0016491">
    <property type="term" value="F:oxidoreductase activity"/>
    <property type="evidence" value="ECO:0007669"/>
    <property type="project" value="UniProtKB-KW"/>
</dbReference>
<sequence>MAKSDKVRVAVLGAAAFSEVAHIPGVNAHPQGEVVALYSRDLARAQEMAGRTNVPLVTDDLEALLARDDIDAVTVPSTNLNHYLYTVAALKAGKHVFCEKPMALNAEQAAKMTRAAQERGLVNQMSFIFRYTLCVREMRRLIAAGAIGTPHYVTIEQQGYSWFRQQQQTWRTFAGEHGAGQLGEMGSHCFDTVNFVCGHTSGYIAELAAITHLIPRTVEGPDGQPQPVETLDLASCLIRTQKGLGGEIITSRATPSHSQLGGMGVVVVTGEKGALLANLTRGNAEVMQRLEPGKSWEPVTLPPEATDGTPHAIYRMLGSFVDSVLRGGVDPDQDADFEAGYRTQSAIDATIAGGASHRWEPVATAI</sequence>
<feature type="domain" description="GFO/IDH/MocA-like oxidoreductase" evidence="3">
    <location>
        <begin position="135"/>
        <end position="275"/>
    </location>
</feature>
<accession>A0A6J4IDP7</accession>
<dbReference type="GO" id="GO:0000166">
    <property type="term" value="F:nucleotide binding"/>
    <property type="evidence" value="ECO:0007669"/>
    <property type="project" value="InterPro"/>
</dbReference>
<dbReference type="PANTHER" id="PTHR43818:SF11">
    <property type="entry name" value="BCDNA.GH03377"/>
    <property type="match status" value="1"/>
</dbReference>
<evidence type="ECO:0000259" key="3">
    <source>
        <dbReference type="Pfam" id="PF22725"/>
    </source>
</evidence>
<evidence type="ECO:0000256" key="1">
    <source>
        <dbReference type="ARBA" id="ARBA00023002"/>
    </source>
</evidence>
<keyword evidence="1" id="KW-0560">Oxidoreductase</keyword>